<reference evidence="3 4" key="1">
    <citation type="submission" date="2023-01" db="EMBL/GenBank/DDBJ databases">
        <title>Analysis of 21 Apiospora genomes using comparative genomics revels a genus with tremendous synthesis potential of carbohydrate active enzymes and secondary metabolites.</title>
        <authorList>
            <person name="Sorensen T."/>
        </authorList>
    </citation>
    <scope>NUCLEOTIDE SEQUENCE [LARGE SCALE GENOMIC DNA]</scope>
    <source>
        <strain evidence="3 4">CBS 33761</strain>
    </source>
</reference>
<organism evidence="3 4">
    <name type="scientific">Apiospora rasikravindrae</name>
    <dbReference type="NCBI Taxonomy" id="990691"/>
    <lineage>
        <taxon>Eukaryota</taxon>
        <taxon>Fungi</taxon>
        <taxon>Dikarya</taxon>
        <taxon>Ascomycota</taxon>
        <taxon>Pezizomycotina</taxon>
        <taxon>Sordariomycetes</taxon>
        <taxon>Xylariomycetidae</taxon>
        <taxon>Amphisphaeriales</taxon>
        <taxon>Apiosporaceae</taxon>
        <taxon>Apiospora</taxon>
    </lineage>
</organism>
<comment type="caution">
    <text evidence="3">The sequence shown here is derived from an EMBL/GenBank/DDBJ whole genome shotgun (WGS) entry which is preliminary data.</text>
</comment>
<feature type="region of interest" description="Disordered" evidence="1">
    <location>
        <begin position="281"/>
        <end position="308"/>
    </location>
</feature>
<dbReference type="Proteomes" id="UP001444661">
    <property type="component" value="Unassembled WGS sequence"/>
</dbReference>
<name>A0ABR1T5E6_9PEZI</name>
<accession>A0ABR1T5E6</accession>
<proteinExistence type="predicted"/>
<evidence type="ECO:0000313" key="4">
    <source>
        <dbReference type="Proteomes" id="UP001444661"/>
    </source>
</evidence>
<keyword evidence="4" id="KW-1185">Reference proteome</keyword>
<sequence length="337" mass="36257">MYLVKCVAVCLLVRFVGAETSVPGAPVYLGAYWRSVEPKAPRVGGNQDSGGFLEALKTPNLTGTYDFSTPNISAPRAPGKVTDESNSALSGWSISIAVRADAPYRDDEHYTAGAVTIHTPESLLTNVTEGGQKNVSVLDEWELCVIQWDLRDEHYPPALRGDDGTCSSVLSPDCIRDVQTEARKQCSTLNITNIPACANDDTRAFRTAQVAGPYPARAIRDAEMLAFSTQPAPGGARNLTSYNDMGTVAWPMLLTLGDSRRVANWSGLFCVRPTEAVNGSTLPVWENKEEEQGGEGSGDGRGEEGQGDEEGAAMRIVIDRVFMFGLGAAALAYLMLW</sequence>
<evidence type="ECO:0000313" key="3">
    <source>
        <dbReference type="EMBL" id="KAK8041647.1"/>
    </source>
</evidence>
<keyword evidence="2" id="KW-0732">Signal</keyword>
<gene>
    <name evidence="3" type="ORF">PG993_006170</name>
</gene>
<feature type="signal peptide" evidence="2">
    <location>
        <begin position="1"/>
        <end position="18"/>
    </location>
</feature>
<dbReference type="EMBL" id="JAQQWK010000005">
    <property type="protein sequence ID" value="KAK8041647.1"/>
    <property type="molecule type" value="Genomic_DNA"/>
</dbReference>
<protein>
    <submittedName>
        <fullName evidence="3">Uncharacterized protein</fullName>
    </submittedName>
</protein>
<evidence type="ECO:0000256" key="1">
    <source>
        <dbReference type="SAM" id="MobiDB-lite"/>
    </source>
</evidence>
<evidence type="ECO:0000256" key="2">
    <source>
        <dbReference type="SAM" id="SignalP"/>
    </source>
</evidence>
<feature type="chain" id="PRO_5045083081" evidence="2">
    <location>
        <begin position="19"/>
        <end position="337"/>
    </location>
</feature>